<keyword evidence="2" id="KW-1003">Cell membrane</keyword>
<evidence type="ECO:0008006" key="11">
    <source>
        <dbReference type="Google" id="ProtNLM"/>
    </source>
</evidence>
<dbReference type="GO" id="GO:0005886">
    <property type="term" value="C:plasma membrane"/>
    <property type="evidence" value="ECO:0007669"/>
    <property type="project" value="UniProtKB-SubCell"/>
</dbReference>
<dbReference type="GO" id="GO:0008233">
    <property type="term" value="F:peptidase activity"/>
    <property type="evidence" value="ECO:0007669"/>
    <property type="project" value="UniProtKB-KW"/>
</dbReference>
<accession>C0QCK2</accession>
<dbReference type="GO" id="GO:0006508">
    <property type="term" value="P:proteolysis"/>
    <property type="evidence" value="ECO:0007669"/>
    <property type="project" value="UniProtKB-KW"/>
</dbReference>
<keyword evidence="4 8" id="KW-0812">Transmembrane</keyword>
<dbReference type="RefSeq" id="WP_015903857.1">
    <property type="nucleotide sequence ID" value="NC_012108.1"/>
</dbReference>
<evidence type="ECO:0000313" key="10">
    <source>
        <dbReference type="Proteomes" id="UP000000442"/>
    </source>
</evidence>
<dbReference type="InterPro" id="IPR013426">
    <property type="entry name" value="EpsH-like"/>
</dbReference>
<feature type="transmembrane region" description="Helical" evidence="8">
    <location>
        <begin position="213"/>
        <end position="240"/>
    </location>
</feature>
<gene>
    <name evidence="9" type="ordered locus">HRM2_19780</name>
</gene>
<keyword evidence="10" id="KW-1185">Reference proteome</keyword>
<reference evidence="9 10" key="1">
    <citation type="journal article" date="2009" name="Environ. Microbiol.">
        <title>Genome sequence of Desulfobacterium autotrophicum HRM2, a marine sulfate reducer oxidizing organic carbon completely to carbon dioxide.</title>
        <authorList>
            <person name="Strittmatter A.W."/>
            <person name="Liesegang H."/>
            <person name="Rabus R."/>
            <person name="Decker I."/>
            <person name="Amann J."/>
            <person name="Andres S."/>
            <person name="Henne A."/>
            <person name="Fricke W.F."/>
            <person name="Martinez-Arias R."/>
            <person name="Bartels D."/>
            <person name="Goesmann A."/>
            <person name="Krause L."/>
            <person name="Puehler A."/>
            <person name="Klenk H.P."/>
            <person name="Richter M."/>
            <person name="Schuler M."/>
            <person name="Gloeckner F.O."/>
            <person name="Meyerdierks A."/>
            <person name="Gottschalk G."/>
            <person name="Amann R."/>
        </authorList>
    </citation>
    <scope>NUCLEOTIDE SEQUENCE [LARGE SCALE GENOMIC DNA]</scope>
    <source>
        <strain evidence="10">ATCC 43914 / DSM 3382 / HRM2</strain>
    </source>
</reference>
<evidence type="ECO:0000256" key="7">
    <source>
        <dbReference type="ARBA" id="ARBA00023136"/>
    </source>
</evidence>
<feature type="transmembrane region" description="Helical" evidence="8">
    <location>
        <begin position="107"/>
        <end position="129"/>
    </location>
</feature>
<dbReference type="NCBIfam" id="TIGR04178">
    <property type="entry name" value="exo_archaeo"/>
    <property type="match status" value="1"/>
</dbReference>
<keyword evidence="7 8" id="KW-0472">Membrane</keyword>
<dbReference type="Proteomes" id="UP000000442">
    <property type="component" value="Chromosome"/>
</dbReference>
<dbReference type="eggNOG" id="COG1269">
    <property type="taxonomic scope" value="Bacteria"/>
</dbReference>
<evidence type="ECO:0000256" key="3">
    <source>
        <dbReference type="ARBA" id="ARBA00022670"/>
    </source>
</evidence>
<sequence>MNFKLEKNLAIQILILTGVFVALYSHAIATLIYDWSNNANFSHGFLIPFVAAYMVWHKKETLKTIEIKSSPAGIGVIVFGMLCYLAGTIGSELFVMRSSMIITISGMVIYLFGFQIFKAVLIPILYLILMIPIPAIIWNKIAFPLQLFAANLSSGMVHLLGIPVLRDGNILHLANTSLEVVDACSGIRSLTSLLALSGAFAFIAPLGNFKKWVLFFSALPIAVVVNIVRLTITAVMATYIGPEAAQGFLHEMSGILVFAVALALVYLVFIIELKFEK</sequence>
<dbReference type="EMBL" id="CP001087">
    <property type="protein sequence ID" value="ACN15079.1"/>
    <property type="molecule type" value="Genomic_DNA"/>
</dbReference>
<dbReference type="OrthoDB" id="9797363at2"/>
<keyword evidence="5" id="KW-0378">Hydrolase</keyword>
<dbReference type="AlphaFoldDB" id="C0QCK2"/>
<feature type="transmembrane region" description="Helical" evidence="8">
    <location>
        <begin position="76"/>
        <end position="95"/>
    </location>
</feature>
<keyword evidence="3" id="KW-0645">Protease</keyword>
<proteinExistence type="predicted"/>
<evidence type="ECO:0000313" key="9">
    <source>
        <dbReference type="EMBL" id="ACN15079.1"/>
    </source>
</evidence>
<keyword evidence="6 8" id="KW-1133">Transmembrane helix</keyword>
<evidence type="ECO:0000256" key="4">
    <source>
        <dbReference type="ARBA" id="ARBA00022692"/>
    </source>
</evidence>
<feature type="transmembrane region" description="Helical" evidence="8">
    <location>
        <begin position="252"/>
        <end position="271"/>
    </location>
</feature>
<name>C0QCK2_DESAH</name>
<evidence type="ECO:0000256" key="5">
    <source>
        <dbReference type="ARBA" id="ARBA00022801"/>
    </source>
</evidence>
<evidence type="ECO:0000256" key="6">
    <source>
        <dbReference type="ARBA" id="ARBA00022989"/>
    </source>
</evidence>
<dbReference type="Pfam" id="PF09721">
    <property type="entry name" value="Exosortase_EpsH"/>
    <property type="match status" value="1"/>
</dbReference>
<dbReference type="InterPro" id="IPR026392">
    <property type="entry name" value="Exo/Archaeosortase_dom"/>
</dbReference>
<evidence type="ECO:0000256" key="8">
    <source>
        <dbReference type="SAM" id="Phobius"/>
    </source>
</evidence>
<organism evidence="9 10">
    <name type="scientific">Desulforapulum autotrophicum (strain ATCC 43914 / DSM 3382 / VKM B-1955 / HRM2)</name>
    <name type="common">Desulfobacterium autotrophicum</name>
    <dbReference type="NCBI Taxonomy" id="177437"/>
    <lineage>
        <taxon>Bacteria</taxon>
        <taxon>Pseudomonadati</taxon>
        <taxon>Thermodesulfobacteriota</taxon>
        <taxon>Desulfobacteria</taxon>
        <taxon>Desulfobacterales</taxon>
        <taxon>Desulfobacteraceae</taxon>
        <taxon>Desulforapulum</taxon>
    </lineage>
</organism>
<protein>
    <recommendedName>
        <fullName evidence="11">Eight transmembrane protein EpsH</fullName>
    </recommendedName>
</protein>
<feature type="transmembrane region" description="Helical" evidence="8">
    <location>
        <begin position="185"/>
        <end position="206"/>
    </location>
</feature>
<feature type="transmembrane region" description="Helical" evidence="8">
    <location>
        <begin position="39"/>
        <end position="56"/>
    </location>
</feature>
<comment type="subcellular location">
    <subcellularLocation>
        <location evidence="1">Cell membrane</location>
        <topology evidence="1">Multi-pass membrane protein</topology>
    </subcellularLocation>
</comment>
<evidence type="ECO:0000256" key="1">
    <source>
        <dbReference type="ARBA" id="ARBA00004651"/>
    </source>
</evidence>
<dbReference type="NCBIfam" id="TIGR02602">
    <property type="entry name" value="8TM_EpsH"/>
    <property type="match status" value="1"/>
</dbReference>
<evidence type="ECO:0000256" key="2">
    <source>
        <dbReference type="ARBA" id="ARBA00022475"/>
    </source>
</evidence>
<dbReference type="KEGG" id="dat:HRM2_19780"/>
<dbReference type="STRING" id="177437.HRM2_19780"/>
<dbReference type="InterPro" id="IPR019127">
    <property type="entry name" value="Exosortase"/>
</dbReference>
<dbReference type="HOGENOM" id="CLU_065975_0_0_7"/>
<feature type="transmembrane region" description="Helical" evidence="8">
    <location>
        <begin position="9"/>
        <end position="33"/>
    </location>
</feature>